<dbReference type="PANTHER" id="PTHR22990:SF15">
    <property type="entry name" value="F-BOX ONLY PROTEIN 10"/>
    <property type="match status" value="1"/>
</dbReference>
<evidence type="ECO:0000256" key="1">
    <source>
        <dbReference type="ARBA" id="ARBA00004906"/>
    </source>
</evidence>
<dbReference type="Pfam" id="PF12708">
    <property type="entry name" value="Pect-lyase_RHGA_epim"/>
    <property type="match status" value="1"/>
</dbReference>
<dbReference type="NCBIfam" id="TIGR03804">
    <property type="entry name" value="para_beta_helix"/>
    <property type="match status" value="1"/>
</dbReference>
<dbReference type="OrthoDB" id="2404754at2"/>
<organism evidence="6 7">
    <name type="scientific">Mesobacillus zeae</name>
    <dbReference type="NCBI Taxonomy" id="1917180"/>
    <lineage>
        <taxon>Bacteria</taxon>
        <taxon>Bacillati</taxon>
        <taxon>Bacillota</taxon>
        <taxon>Bacilli</taxon>
        <taxon>Bacillales</taxon>
        <taxon>Bacillaceae</taxon>
        <taxon>Mesobacillus</taxon>
    </lineage>
</organism>
<dbReference type="Proteomes" id="UP000265816">
    <property type="component" value="Unassembled WGS sequence"/>
</dbReference>
<accession>A0A398B6F3</accession>
<dbReference type="InterPro" id="IPR051550">
    <property type="entry name" value="SCF-Subunits/Alg-Epimerases"/>
</dbReference>
<dbReference type="InterPro" id="IPR006626">
    <property type="entry name" value="PbH1"/>
</dbReference>
<comment type="pathway">
    <text evidence="1">Protein modification; protein ubiquitination.</text>
</comment>
<comment type="caution">
    <text evidence="6">The sequence shown here is derived from an EMBL/GenBank/DDBJ whole genome shotgun (WGS) entry which is preliminary data.</text>
</comment>
<dbReference type="Gene3D" id="2.160.20.10">
    <property type="entry name" value="Single-stranded right-handed beta-helix, Pectin lyase-like"/>
    <property type="match status" value="2"/>
</dbReference>
<evidence type="ECO:0000259" key="5">
    <source>
        <dbReference type="Pfam" id="PF13229"/>
    </source>
</evidence>
<evidence type="ECO:0000259" key="4">
    <source>
        <dbReference type="Pfam" id="PF12708"/>
    </source>
</evidence>
<keyword evidence="7" id="KW-1185">Reference proteome</keyword>
<sequence>MSNKLIPLEKWKTAYIKVNQAIDDSVDAVVKANKAAKDSTDAVTKANSVQTQLDTIVVEGDSSVEAAQARVDYTGQAFTTLKALLDNYLPMAADSKAELPGLLSAKDKVNRGWIDVREYGAKGDGVTLDADAIQNALNKKGTIYVPDGVYLIDKTLIITSDTTLLMHPKAVLKRQNNAVYAVLTNGKSTDLFTGYNGNGNIKIIGGTIELDGAAMPTTCNGISFGHGKNIEIADVVIKNVYNGHHIEMNSSKNVRIHGSRFEGFTHNGTRAFSEAVQIDLAKSYDVFPLFGAYDKTPCENVTVENCYFNNVGRGVGTHVTDVGVFHDFIVVRNNVFDTTLDFAVNALIFRKAVISGNKMLAVTGGVKLDGAYECTITDNHIKQSTGNGIESSYSSQSIIKGNNITGGATNGITIFNNGYSIIVTNNYIYNNAGHGVNVEHPDVIISDCIVKGNGSHGIYVHDTKDVRISSCQIHLNNRHGVQIASNATNITVSDCFIASNNQSNDGSHNVIIVTNSDANRIVNNVIRAGTQTNKPVSGIYVGSGCDNNVIIMNDLKLSGSTSNLNDLSGNSITSTNNLVA</sequence>
<proteinExistence type="predicted"/>
<reference evidence="6 7" key="1">
    <citation type="submission" date="2018-08" db="EMBL/GenBank/DDBJ databases">
        <title>Bacillus jemisoniae sp. nov., Bacillus chryseoplanitiae sp. nov., Bacillus resnikiae sp. nov., and Bacillus frankliniae sp. nov., isolated from Viking spacecraft and associated surfaces.</title>
        <authorList>
            <person name="Seuylemezian A."/>
            <person name="Vaishampayan P."/>
        </authorList>
    </citation>
    <scope>NUCLEOTIDE SEQUENCE [LARGE SCALE GENOMIC DNA]</scope>
    <source>
        <strain evidence="6 7">JJ-247</strain>
    </source>
</reference>
<protein>
    <recommendedName>
        <fullName evidence="8">Right-handed parallel beta-helix repeat-containing protein</fullName>
    </recommendedName>
</protein>
<evidence type="ECO:0000256" key="2">
    <source>
        <dbReference type="ARBA" id="ARBA00022737"/>
    </source>
</evidence>
<dbReference type="InterPro" id="IPR039448">
    <property type="entry name" value="Beta_helix"/>
</dbReference>
<dbReference type="AlphaFoldDB" id="A0A398B6F3"/>
<dbReference type="SUPFAM" id="SSF51126">
    <property type="entry name" value="Pectin lyase-like"/>
    <property type="match status" value="2"/>
</dbReference>
<evidence type="ECO:0000256" key="3">
    <source>
        <dbReference type="ARBA" id="ARBA00022786"/>
    </source>
</evidence>
<evidence type="ECO:0000313" key="7">
    <source>
        <dbReference type="Proteomes" id="UP000265816"/>
    </source>
</evidence>
<dbReference type="InterPro" id="IPR022441">
    <property type="entry name" value="Para_beta_helix_rpt-2"/>
</dbReference>
<dbReference type="InterPro" id="IPR024535">
    <property type="entry name" value="RHGA/B-epi-like_pectate_lyase"/>
</dbReference>
<feature type="domain" description="Right handed beta helix" evidence="5">
    <location>
        <begin position="353"/>
        <end position="497"/>
    </location>
</feature>
<dbReference type="RefSeq" id="WP_119112532.1">
    <property type="nucleotide sequence ID" value="NZ_CBCSEO010000002.1"/>
</dbReference>
<dbReference type="Pfam" id="PF13229">
    <property type="entry name" value="Beta_helix"/>
    <property type="match status" value="1"/>
</dbReference>
<keyword evidence="3" id="KW-0833">Ubl conjugation pathway</keyword>
<gene>
    <name evidence="6" type="ORF">D1970_08985</name>
</gene>
<dbReference type="EMBL" id="QWVT01000015">
    <property type="protein sequence ID" value="RID85679.1"/>
    <property type="molecule type" value="Genomic_DNA"/>
</dbReference>
<dbReference type="InterPro" id="IPR011050">
    <property type="entry name" value="Pectin_lyase_fold/virulence"/>
</dbReference>
<dbReference type="PANTHER" id="PTHR22990">
    <property type="entry name" value="F-BOX ONLY PROTEIN"/>
    <property type="match status" value="1"/>
</dbReference>
<keyword evidence="2" id="KW-0677">Repeat</keyword>
<evidence type="ECO:0000313" key="6">
    <source>
        <dbReference type="EMBL" id="RID85679.1"/>
    </source>
</evidence>
<feature type="domain" description="Rhamnogalacturonase A/B/Epimerase-like pectate lyase" evidence="4">
    <location>
        <begin position="113"/>
        <end position="319"/>
    </location>
</feature>
<evidence type="ECO:0008006" key="8">
    <source>
        <dbReference type="Google" id="ProtNLM"/>
    </source>
</evidence>
<dbReference type="SMART" id="SM00710">
    <property type="entry name" value="PbH1"/>
    <property type="match status" value="12"/>
</dbReference>
<name>A0A398B6F3_9BACI</name>
<dbReference type="InterPro" id="IPR012334">
    <property type="entry name" value="Pectin_lyas_fold"/>
</dbReference>